<dbReference type="Gene3D" id="1.20.120.450">
    <property type="entry name" value="dinb family like domain"/>
    <property type="match status" value="1"/>
</dbReference>
<accession>H3SA77</accession>
<dbReference type="SUPFAM" id="SSF109854">
    <property type="entry name" value="DinB/YfiT-like putative metalloenzymes"/>
    <property type="match status" value="1"/>
</dbReference>
<dbReference type="OrthoDB" id="119432at2"/>
<dbReference type="STRING" id="1131935.PDENDC454_02050"/>
<name>H3SA77_9BACL</name>
<sequence length="152" mass="17168">MQQTEALLEAWLKQRAILEKLLLPIPDHHAGFAPWDGAMTVSELAQHIGASADMFIRLAKTGEGQIGMPPTIECASMKEVRRIVQEWTAKTTEMFKTLTAEDLKTVYHSPFPNLDGPRSKLVRLVIDHEIHHKGQLFVYARMLGVQELPFPL</sequence>
<feature type="binding site" evidence="3">
    <location>
        <position position="128"/>
    </location>
    <ligand>
        <name>a divalent metal cation</name>
        <dbReference type="ChEBI" id="CHEBI:60240"/>
    </ligand>
</feature>
<proteinExistence type="inferred from homology"/>
<evidence type="ECO:0000256" key="1">
    <source>
        <dbReference type="ARBA" id="ARBA00008635"/>
    </source>
</evidence>
<keyword evidence="2 3" id="KW-0479">Metal-binding</keyword>
<dbReference type="Proteomes" id="UP000003900">
    <property type="component" value="Unassembled WGS sequence"/>
</dbReference>
<organism evidence="4 5">
    <name type="scientific">Paenibacillus dendritiformis C454</name>
    <dbReference type="NCBI Taxonomy" id="1131935"/>
    <lineage>
        <taxon>Bacteria</taxon>
        <taxon>Bacillati</taxon>
        <taxon>Bacillota</taxon>
        <taxon>Bacilli</taxon>
        <taxon>Bacillales</taxon>
        <taxon>Paenibacillaceae</taxon>
        <taxon>Paenibacillus</taxon>
    </lineage>
</organism>
<dbReference type="GO" id="GO:0046872">
    <property type="term" value="F:metal ion binding"/>
    <property type="evidence" value="ECO:0007669"/>
    <property type="project" value="UniProtKB-KW"/>
</dbReference>
<dbReference type="InterPro" id="IPR034660">
    <property type="entry name" value="DinB/YfiT-like"/>
</dbReference>
<keyword evidence="5" id="KW-1185">Reference proteome</keyword>
<gene>
    <name evidence="4" type="ORF">PDENDC454_02050</name>
</gene>
<evidence type="ECO:0000256" key="3">
    <source>
        <dbReference type="PIRSR" id="PIRSR607837-1"/>
    </source>
</evidence>
<comment type="similarity">
    <text evidence="1">Belongs to the DinB family.</text>
</comment>
<dbReference type="EMBL" id="AHKH01000003">
    <property type="protein sequence ID" value="EHQ64101.1"/>
    <property type="molecule type" value="Genomic_DNA"/>
</dbReference>
<dbReference type="AlphaFoldDB" id="H3SA77"/>
<dbReference type="PATRIC" id="fig|1131935.3.peg.409"/>
<comment type="caution">
    <text evidence="4">The sequence shown here is derived from an EMBL/GenBank/DDBJ whole genome shotgun (WGS) entry which is preliminary data.</text>
</comment>
<protein>
    <submittedName>
        <fullName evidence="4">DinB family protein</fullName>
    </submittedName>
</protein>
<dbReference type="RefSeq" id="WP_006674918.1">
    <property type="nucleotide sequence ID" value="NZ_AHKH01000003.1"/>
</dbReference>
<dbReference type="InterPro" id="IPR007837">
    <property type="entry name" value="DinB"/>
</dbReference>
<reference evidence="4 5" key="1">
    <citation type="journal article" date="2012" name="J. Bacteriol.">
        <title>Genome Sequence of the Pattern-Forming Social Bacterium Paenibacillus dendritiformis C454 Chiral Morphotype.</title>
        <authorList>
            <person name="Sirota-Madi A."/>
            <person name="Olender T."/>
            <person name="Helman Y."/>
            <person name="Brainis I."/>
            <person name="Finkelshtein A."/>
            <person name="Roth D."/>
            <person name="Hagai E."/>
            <person name="Leshkowitz D."/>
            <person name="Brodsky L."/>
            <person name="Galatenko V."/>
            <person name="Nikolaev V."/>
            <person name="Gutnick D.L."/>
            <person name="Lancet D."/>
            <person name="Ben-Jacob E."/>
        </authorList>
    </citation>
    <scope>NUCLEOTIDE SEQUENCE [LARGE SCALE GENOMIC DNA]</scope>
    <source>
        <strain evidence="4 5">C454</strain>
    </source>
</reference>
<feature type="binding site" evidence="3">
    <location>
        <position position="47"/>
    </location>
    <ligand>
        <name>a divalent metal cation</name>
        <dbReference type="ChEBI" id="CHEBI:60240"/>
    </ligand>
</feature>
<evidence type="ECO:0000313" key="4">
    <source>
        <dbReference type="EMBL" id="EHQ64101.1"/>
    </source>
</evidence>
<evidence type="ECO:0000256" key="2">
    <source>
        <dbReference type="ARBA" id="ARBA00022723"/>
    </source>
</evidence>
<dbReference type="Pfam" id="PF05163">
    <property type="entry name" value="DinB"/>
    <property type="match status" value="1"/>
</dbReference>
<feature type="binding site" evidence="3">
    <location>
        <position position="132"/>
    </location>
    <ligand>
        <name>a divalent metal cation</name>
        <dbReference type="ChEBI" id="CHEBI:60240"/>
    </ligand>
</feature>
<evidence type="ECO:0000313" key="5">
    <source>
        <dbReference type="Proteomes" id="UP000003900"/>
    </source>
</evidence>